<dbReference type="PANTHER" id="PTHR24225">
    <property type="entry name" value="CHEMOTACTIC RECEPTOR"/>
    <property type="match status" value="1"/>
</dbReference>
<evidence type="ECO:0000256" key="1">
    <source>
        <dbReference type="ARBA" id="ARBA00004141"/>
    </source>
</evidence>
<evidence type="ECO:0000256" key="5">
    <source>
        <dbReference type="ARBA" id="ARBA00023136"/>
    </source>
</evidence>
<evidence type="ECO:0000313" key="13">
    <source>
        <dbReference type="Proteomes" id="UP001158576"/>
    </source>
</evidence>
<proteinExistence type="inferred from homology"/>
<keyword evidence="13" id="KW-1185">Reference proteome</keyword>
<keyword evidence="4 9" id="KW-0297">G-protein coupled receptor</keyword>
<dbReference type="InterPro" id="IPR017452">
    <property type="entry name" value="GPCR_Rhodpsn_7TM"/>
</dbReference>
<dbReference type="Proteomes" id="UP001158576">
    <property type="component" value="Chromosome 1"/>
</dbReference>
<keyword evidence="3 10" id="KW-1133">Transmembrane helix</keyword>
<dbReference type="Gene3D" id="1.20.1070.10">
    <property type="entry name" value="Rhodopsin 7-helix transmembrane proteins"/>
    <property type="match status" value="1"/>
</dbReference>
<feature type="domain" description="G-protein coupled receptors family 1 profile" evidence="11">
    <location>
        <begin position="1"/>
        <end position="285"/>
    </location>
</feature>
<dbReference type="Pfam" id="PF00001">
    <property type="entry name" value="7tm_1"/>
    <property type="match status" value="1"/>
</dbReference>
<comment type="similarity">
    <text evidence="9">Belongs to the G-protein coupled receptor 1 family.</text>
</comment>
<accession>A0ABN7ST79</accession>
<dbReference type="PANTHER" id="PTHR24225:SF24">
    <property type="entry name" value="G-PROTEIN COUPLED RECEPTORS FAMILY 1 PROFILE DOMAIN-CONTAINING PROTEIN"/>
    <property type="match status" value="1"/>
</dbReference>
<organism evidence="12 13">
    <name type="scientific">Oikopleura dioica</name>
    <name type="common">Tunicate</name>
    <dbReference type="NCBI Taxonomy" id="34765"/>
    <lineage>
        <taxon>Eukaryota</taxon>
        <taxon>Metazoa</taxon>
        <taxon>Chordata</taxon>
        <taxon>Tunicata</taxon>
        <taxon>Appendicularia</taxon>
        <taxon>Copelata</taxon>
        <taxon>Oikopleuridae</taxon>
        <taxon>Oikopleura</taxon>
    </lineage>
</organism>
<evidence type="ECO:0000259" key="11">
    <source>
        <dbReference type="PROSITE" id="PS50262"/>
    </source>
</evidence>
<evidence type="ECO:0000256" key="6">
    <source>
        <dbReference type="ARBA" id="ARBA00023170"/>
    </source>
</evidence>
<dbReference type="CDD" id="cd00637">
    <property type="entry name" value="7tm_classA_rhodopsin-like"/>
    <property type="match status" value="1"/>
</dbReference>
<evidence type="ECO:0000256" key="8">
    <source>
        <dbReference type="ARBA" id="ARBA00025736"/>
    </source>
</evidence>
<keyword evidence="6 9" id="KW-0675">Receptor</keyword>
<evidence type="ECO:0000256" key="4">
    <source>
        <dbReference type="ARBA" id="ARBA00023040"/>
    </source>
</evidence>
<evidence type="ECO:0000256" key="10">
    <source>
        <dbReference type="SAM" id="Phobius"/>
    </source>
</evidence>
<dbReference type="PROSITE" id="PS50262">
    <property type="entry name" value="G_PROTEIN_RECEP_F1_2"/>
    <property type="match status" value="1"/>
</dbReference>
<feature type="transmembrane region" description="Helical" evidence="10">
    <location>
        <begin position="227"/>
        <end position="252"/>
    </location>
</feature>
<protein>
    <submittedName>
        <fullName evidence="12">Oidioi.mRNA.OKI2018_I69.chr1.g2557.t1.cds</fullName>
    </submittedName>
</protein>
<evidence type="ECO:0000256" key="7">
    <source>
        <dbReference type="ARBA" id="ARBA00023224"/>
    </source>
</evidence>
<feature type="transmembrane region" description="Helical" evidence="10">
    <location>
        <begin position="156"/>
        <end position="177"/>
    </location>
</feature>
<comment type="similarity">
    <text evidence="8">Belongs to the chemokine-like receptor (CMKLR) family.</text>
</comment>
<evidence type="ECO:0000256" key="3">
    <source>
        <dbReference type="ARBA" id="ARBA00022989"/>
    </source>
</evidence>
<dbReference type="PROSITE" id="PS00237">
    <property type="entry name" value="G_PROTEIN_RECEP_F1_1"/>
    <property type="match status" value="1"/>
</dbReference>
<reference evidence="12 13" key="1">
    <citation type="submission" date="2021-04" db="EMBL/GenBank/DDBJ databases">
        <authorList>
            <person name="Bliznina A."/>
        </authorList>
    </citation>
    <scope>NUCLEOTIDE SEQUENCE [LARGE SCALE GENOMIC DNA]</scope>
</reference>
<evidence type="ECO:0000256" key="2">
    <source>
        <dbReference type="ARBA" id="ARBA00022692"/>
    </source>
</evidence>
<comment type="subcellular location">
    <subcellularLocation>
        <location evidence="1">Membrane</location>
        <topology evidence="1">Multi-pass membrane protein</topology>
    </subcellularLocation>
</comment>
<evidence type="ECO:0000256" key="9">
    <source>
        <dbReference type="RuleBase" id="RU000688"/>
    </source>
</evidence>
<dbReference type="InterPro" id="IPR000826">
    <property type="entry name" value="Formyl_rcpt-rel"/>
</dbReference>
<feature type="transmembrane region" description="Helical" evidence="10">
    <location>
        <begin position="74"/>
        <end position="94"/>
    </location>
</feature>
<name>A0ABN7ST79_OIKDI</name>
<dbReference type="EMBL" id="OU015566">
    <property type="protein sequence ID" value="CAG5105906.1"/>
    <property type="molecule type" value="Genomic_DNA"/>
</dbReference>
<feature type="transmembrane region" description="Helical" evidence="10">
    <location>
        <begin position="34"/>
        <end position="53"/>
    </location>
</feature>
<gene>
    <name evidence="12" type="ORF">OKIOD_LOCUS11322</name>
</gene>
<dbReference type="PRINTS" id="PR00237">
    <property type="entry name" value="GPCRRHODOPSN"/>
</dbReference>
<dbReference type="InterPro" id="IPR000276">
    <property type="entry name" value="GPCR_Rhodpsn"/>
</dbReference>
<keyword evidence="7 9" id="KW-0807">Transducer</keyword>
<keyword evidence="5 10" id="KW-0472">Membrane</keyword>
<keyword evidence="2 9" id="KW-0812">Transmembrane</keyword>
<dbReference type="SUPFAM" id="SSF81321">
    <property type="entry name" value="Family A G protein-coupled receptor-like"/>
    <property type="match status" value="1"/>
</dbReference>
<sequence>MALVLPLEIYSTFNGESFKSMDDGANGVLCRAQVGIRSINMFVSVFILTYLAFDRYLTVVQSKTARIFRKTVEFSHSQISIVAVIWCAGILIAIEPIRRAKTSAYGTCGIDWGDTEECYVTVQNGTGFIEKQTKIPLRNVGFCACDMSRSHKIFQVVAFVCSFLCPLIIILSSYFSIVNEVRKTEKNAYRPQIDNQRFLDLQFQSVDSLNAKKSAGVKWKKTIRVSLICLSLILGFVCCWTPYHLNYIILIFFNDSAWTIRTCSSFNKIYNFLIWSMRITNPLLYCFLQMMLKDNSIAQTRRKISTAFRKAAACTETSGETPVTLENKAVDSQ</sequence>
<evidence type="ECO:0000313" key="12">
    <source>
        <dbReference type="EMBL" id="CAG5105906.1"/>
    </source>
</evidence>